<dbReference type="InterPro" id="IPR025997">
    <property type="entry name" value="SBP_2_dom"/>
</dbReference>
<dbReference type="EMBL" id="CP087164">
    <property type="protein sequence ID" value="UGS37303.1"/>
    <property type="molecule type" value="Genomic_DNA"/>
</dbReference>
<dbReference type="SUPFAM" id="SSF53822">
    <property type="entry name" value="Periplasmic binding protein-like I"/>
    <property type="match status" value="1"/>
</dbReference>
<comment type="similarity">
    <text evidence="2">Belongs to the bacterial solute-binding protein 2 family.</text>
</comment>
<feature type="domain" description="Periplasmic binding protein" evidence="5">
    <location>
        <begin position="58"/>
        <end position="315"/>
    </location>
</feature>
<proteinExistence type="inferred from homology"/>
<dbReference type="KEGG" id="sbae:DSM104329_03718"/>
<dbReference type="Proteomes" id="UP001162834">
    <property type="component" value="Chromosome"/>
</dbReference>
<dbReference type="PROSITE" id="PS51257">
    <property type="entry name" value="PROKAR_LIPOPROTEIN"/>
    <property type="match status" value="1"/>
</dbReference>
<protein>
    <recommendedName>
        <fullName evidence="5">Periplasmic binding protein domain-containing protein</fullName>
    </recommendedName>
</protein>
<keyword evidence="3 4" id="KW-0732">Signal</keyword>
<feature type="chain" id="PRO_5039638270" description="Periplasmic binding protein domain-containing protein" evidence="4">
    <location>
        <begin position="18"/>
        <end position="351"/>
    </location>
</feature>
<evidence type="ECO:0000256" key="1">
    <source>
        <dbReference type="ARBA" id="ARBA00004196"/>
    </source>
</evidence>
<evidence type="ECO:0000256" key="4">
    <source>
        <dbReference type="SAM" id="SignalP"/>
    </source>
</evidence>
<name>A0A9E7C2C3_9ACTN</name>
<dbReference type="PANTHER" id="PTHR46847:SF1">
    <property type="entry name" value="D-ALLOSE-BINDING PERIPLASMIC PROTEIN-RELATED"/>
    <property type="match status" value="1"/>
</dbReference>
<dbReference type="InterPro" id="IPR028082">
    <property type="entry name" value="Peripla_BP_I"/>
</dbReference>
<reference evidence="6" key="1">
    <citation type="journal article" date="2022" name="Int. J. Syst. Evol. Microbiol.">
        <title>Pseudomonas aegrilactucae sp. nov. and Pseudomonas morbosilactucae sp. nov., pathogens causing bacterial rot of lettuce in Japan.</title>
        <authorList>
            <person name="Sawada H."/>
            <person name="Fujikawa T."/>
            <person name="Satou M."/>
        </authorList>
    </citation>
    <scope>NUCLEOTIDE SEQUENCE</scope>
    <source>
        <strain evidence="6">0166_1</strain>
    </source>
</reference>
<dbReference type="PANTHER" id="PTHR46847">
    <property type="entry name" value="D-ALLOSE-BINDING PERIPLASMIC PROTEIN-RELATED"/>
    <property type="match status" value="1"/>
</dbReference>
<evidence type="ECO:0000256" key="2">
    <source>
        <dbReference type="ARBA" id="ARBA00007639"/>
    </source>
</evidence>
<dbReference type="GO" id="GO:0030313">
    <property type="term" value="C:cell envelope"/>
    <property type="evidence" value="ECO:0007669"/>
    <property type="project" value="UniProtKB-SubCell"/>
</dbReference>
<feature type="signal peptide" evidence="4">
    <location>
        <begin position="1"/>
        <end position="17"/>
    </location>
</feature>
<dbReference type="CDD" id="cd01536">
    <property type="entry name" value="PBP1_ABC_sugar_binding-like"/>
    <property type="match status" value="1"/>
</dbReference>
<dbReference type="AlphaFoldDB" id="A0A9E7C2C3"/>
<dbReference type="GO" id="GO:0030246">
    <property type="term" value="F:carbohydrate binding"/>
    <property type="evidence" value="ECO:0007669"/>
    <property type="project" value="UniProtKB-ARBA"/>
</dbReference>
<keyword evidence="7" id="KW-1185">Reference proteome</keyword>
<gene>
    <name evidence="6" type="ORF">DSM104329_03718</name>
</gene>
<evidence type="ECO:0000313" key="7">
    <source>
        <dbReference type="Proteomes" id="UP001162834"/>
    </source>
</evidence>
<dbReference type="Gene3D" id="3.40.50.2300">
    <property type="match status" value="2"/>
</dbReference>
<evidence type="ECO:0000256" key="3">
    <source>
        <dbReference type="ARBA" id="ARBA00022729"/>
    </source>
</evidence>
<sequence>MTRTGHLLAIGAALAIAAVGVGCGSSDDGGSTGSTGGVATGAATTGGGGKAAKVAYISYSDNDFIQAELGGVKKAAESGGGSATIFNAGFDPQKQIKQCQDAVQSGRYNVIVLAPVDPATGIPCVAAAKAANIPVVNIEGVVGKDPNDIKPQVEGVVGSVLIGPVGNAEAMTEITKQACEGLDPCKVIVEVATPSDYFTNQVPKMVQEKLPNVDIVQKLAGMYDPSVIAKAFPDALSAHPDANVFLSASDSQALAVMPALKQAGKLGKVKLIGNGGSRLGAKAVADGTLFGTAGNYPAQMGETAGKMADEAVNGETIDPSSVDALKLDTPLYITKESVKDFTPEWGAERSE</sequence>
<comment type="subcellular location">
    <subcellularLocation>
        <location evidence="1">Cell envelope</location>
    </subcellularLocation>
</comment>
<evidence type="ECO:0000313" key="6">
    <source>
        <dbReference type="EMBL" id="UGS37303.1"/>
    </source>
</evidence>
<organism evidence="6 7">
    <name type="scientific">Capillimicrobium parvum</name>
    <dbReference type="NCBI Taxonomy" id="2884022"/>
    <lineage>
        <taxon>Bacteria</taxon>
        <taxon>Bacillati</taxon>
        <taxon>Actinomycetota</taxon>
        <taxon>Thermoleophilia</taxon>
        <taxon>Solirubrobacterales</taxon>
        <taxon>Capillimicrobiaceae</taxon>
        <taxon>Capillimicrobium</taxon>
    </lineage>
</organism>
<dbReference type="RefSeq" id="WP_259311360.1">
    <property type="nucleotide sequence ID" value="NZ_CP087164.1"/>
</dbReference>
<dbReference type="Pfam" id="PF13407">
    <property type="entry name" value="Peripla_BP_4"/>
    <property type="match status" value="1"/>
</dbReference>
<accession>A0A9E7C2C3</accession>
<evidence type="ECO:0000259" key="5">
    <source>
        <dbReference type="Pfam" id="PF13407"/>
    </source>
</evidence>